<feature type="compositionally biased region" description="Basic and acidic residues" evidence="1">
    <location>
        <begin position="89"/>
        <end position="98"/>
    </location>
</feature>
<proteinExistence type="predicted"/>
<keyword evidence="4" id="KW-1185">Reference proteome</keyword>
<protein>
    <submittedName>
        <fullName evidence="3">Uncharacterized protein</fullName>
    </submittedName>
</protein>
<organism evidence="3 4">
    <name type="scientific">Fusarium austroamericanum</name>
    <dbReference type="NCBI Taxonomy" id="282268"/>
    <lineage>
        <taxon>Eukaryota</taxon>
        <taxon>Fungi</taxon>
        <taxon>Dikarya</taxon>
        <taxon>Ascomycota</taxon>
        <taxon>Pezizomycotina</taxon>
        <taxon>Sordariomycetes</taxon>
        <taxon>Hypocreomycetidae</taxon>
        <taxon>Hypocreales</taxon>
        <taxon>Nectriaceae</taxon>
        <taxon>Fusarium</taxon>
    </lineage>
</organism>
<evidence type="ECO:0000256" key="1">
    <source>
        <dbReference type="SAM" id="MobiDB-lite"/>
    </source>
</evidence>
<sequence>MHFSSIIVQGLLATGVTAARIKKVRRDIVPEGPTDPGITSKCTYYDTWFENGIDCDLWLSDWNITPAQFTQYVNHGQPEEPEVTSTKASETKPTEEPKPSPTQDGLIESCTSFYQAKKGDTCPKIITNYGTFDFDTFFK</sequence>
<feature type="region of interest" description="Disordered" evidence="1">
    <location>
        <begin position="74"/>
        <end position="106"/>
    </location>
</feature>
<name>A0AAN5YYV8_FUSAU</name>
<feature type="signal peptide" evidence="2">
    <location>
        <begin position="1"/>
        <end position="18"/>
    </location>
</feature>
<dbReference type="Proteomes" id="UP000537989">
    <property type="component" value="Unassembled WGS sequence"/>
</dbReference>
<dbReference type="AlphaFoldDB" id="A0AAN5YYV8"/>
<dbReference type="EMBL" id="JAAMOD010000519">
    <property type="protein sequence ID" value="KAF5227918.1"/>
    <property type="molecule type" value="Genomic_DNA"/>
</dbReference>
<evidence type="ECO:0000256" key="2">
    <source>
        <dbReference type="SAM" id="SignalP"/>
    </source>
</evidence>
<gene>
    <name evidence="3" type="ORF">FAUST_11456</name>
</gene>
<evidence type="ECO:0000313" key="4">
    <source>
        <dbReference type="Proteomes" id="UP000537989"/>
    </source>
</evidence>
<accession>A0AAN5YYV8</accession>
<keyword evidence="2" id="KW-0732">Signal</keyword>
<feature type="chain" id="PRO_5043020094" evidence="2">
    <location>
        <begin position="19"/>
        <end position="139"/>
    </location>
</feature>
<reference evidence="3 4" key="1">
    <citation type="submission" date="2020-02" db="EMBL/GenBank/DDBJ databases">
        <title>Identification and distribution of gene clusters putatively required for synthesis of sphingolipid metabolism inhibitors in phylogenetically diverse species of the filamentous fungus Fusarium.</title>
        <authorList>
            <person name="Kim H.-S."/>
            <person name="Busman M."/>
            <person name="Brown D.W."/>
            <person name="Divon H."/>
            <person name="Uhlig S."/>
            <person name="Proctor R.H."/>
        </authorList>
    </citation>
    <scope>NUCLEOTIDE SEQUENCE [LARGE SCALE GENOMIC DNA]</scope>
    <source>
        <strain evidence="3 4">NRRL 2903</strain>
    </source>
</reference>
<comment type="caution">
    <text evidence="3">The sequence shown here is derived from an EMBL/GenBank/DDBJ whole genome shotgun (WGS) entry which is preliminary data.</text>
</comment>
<evidence type="ECO:0000313" key="3">
    <source>
        <dbReference type="EMBL" id="KAF5227918.1"/>
    </source>
</evidence>